<evidence type="ECO:0000256" key="3">
    <source>
        <dbReference type="ARBA" id="ARBA00047353"/>
    </source>
</evidence>
<protein>
    <recommendedName>
        <fullName evidence="4">Alkyl transferase</fullName>
        <ecNumber evidence="4">2.5.1.-</ecNumber>
    </recommendedName>
</protein>
<dbReference type="AlphaFoldDB" id="A0AAW1KP98"/>
<dbReference type="Gene3D" id="3.40.1180.10">
    <property type="entry name" value="Decaprenyl diphosphate synthase-like"/>
    <property type="match status" value="1"/>
</dbReference>
<dbReference type="InterPro" id="IPR018520">
    <property type="entry name" value="UPP_synth-like_CS"/>
</dbReference>
<dbReference type="EMBL" id="JASPKY010000191">
    <property type="protein sequence ID" value="KAK9722130.1"/>
    <property type="molecule type" value="Genomic_DNA"/>
</dbReference>
<evidence type="ECO:0000256" key="1">
    <source>
        <dbReference type="ARBA" id="ARBA00005432"/>
    </source>
</evidence>
<dbReference type="GO" id="GO:1904423">
    <property type="term" value="C:dehydrodolichyl diphosphate synthase complex"/>
    <property type="evidence" value="ECO:0007669"/>
    <property type="project" value="TreeGrafter"/>
</dbReference>
<evidence type="ECO:0000256" key="4">
    <source>
        <dbReference type="RuleBase" id="RU363018"/>
    </source>
</evidence>
<keyword evidence="2 4" id="KW-0808">Transferase</keyword>
<dbReference type="Pfam" id="PF01255">
    <property type="entry name" value="Prenyltransf"/>
    <property type="match status" value="1"/>
</dbReference>
<dbReference type="Proteomes" id="UP001458880">
    <property type="component" value="Unassembled WGS sequence"/>
</dbReference>
<organism evidence="5 6">
    <name type="scientific">Popillia japonica</name>
    <name type="common">Japanese beetle</name>
    <dbReference type="NCBI Taxonomy" id="7064"/>
    <lineage>
        <taxon>Eukaryota</taxon>
        <taxon>Metazoa</taxon>
        <taxon>Ecdysozoa</taxon>
        <taxon>Arthropoda</taxon>
        <taxon>Hexapoda</taxon>
        <taxon>Insecta</taxon>
        <taxon>Pterygota</taxon>
        <taxon>Neoptera</taxon>
        <taxon>Endopterygota</taxon>
        <taxon>Coleoptera</taxon>
        <taxon>Polyphaga</taxon>
        <taxon>Scarabaeiformia</taxon>
        <taxon>Scarabaeidae</taxon>
        <taxon>Rutelinae</taxon>
        <taxon>Popillia</taxon>
    </lineage>
</organism>
<sequence length="242" mass="27969">MIQCILKFIAGKIPHHIAVLMDGNRRYARKNNITDVEAQVLGYYNLPKLVHWCKRLGIHELTVYAFSIENFKRSEKEIGDFFKAVKEELEKIENNLENSMLRNTRIKFIGNLALLPKDLREVLTKLIFKTKNGSFLLTVAIAYTSKDELTTAVTTIVKNVQNNSIRPKDINEDIISANLFTNFCNNPDIVIRTSGEVRISNFLLWQSGNSIIYFVKTLWPNFSAWHLVLHVYILIVMVPKRE</sequence>
<gene>
    <name evidence="5" type="ORF">QE152_g19825</name>
</gene>
<comment type="similarity">
    <text evidence="1 4">Belongs to the UPP synthase family.</text>
</comment>
<evidence type="ECO:0000313" key="5">
    <source>
        <dbReference type="EMBL" id="KAK9722130.1"/>
    </source>
</evidence>
<dbReference type="InterPro" id="IPR001441">
    <property type="entry name" value="UPP_synth-like"/>
</dbReference>
<accession>A0AAW1KP98</accession>
<dbReference type="GO" id="GO:0016094">
    <property type="term" value="P:polyprenol biosynthetic process"/>
    <property type="evidence" value="ECO:0007669"/>
    <property type="project" value="TreeGrafter"/>
</dbReference>
<dbReference type="NCBIfam" id="TIGR00055">
    <property type="entry name" value="uppS"/>
    <property type="match status" value="1"/>
</dbReference>
<evidence type="ECO:0000313" key="6">
    <source>
        <dbReference type="Proteomes" id="UP001458880"/>
    </source>
</evidence>
<dbReference type="GO" id="GO:0045547">
    <property type="term" value="F:ditrans,polycis-polyprenyl diphosphate synthase [(2E,6E)-farnesyl diphosphate specific] activity"/>
    <property type="evidence" value="ECO:0007669"/>
    <property type="project" value="UniProtKB-EC"/>
</dbReference>
<dbReference type="InterPro" id="IPR036424">
    <property type="entry name" value="UPP_synth-like_sf"/>
</dbReference>
<keyword evidence="6" id="KW-1185">Reference proteome</keyword>
<dbReference type="PANTHER" id="PTHR10291">
    <property type="entry name" value="DEHYDRODOLICHYL DIPHOSPHATE SYNTHASE FAMILY MEMBER"/>
    <property type="match status" value="1"/>
</dbReference>
<name>A0AAW1KP98_POPJA</name>
<reference evidence="5 6" key="1">
    <citation type="journal article" date="2024" name="BMC Genomics">
        <title>De novo assembly and annotation of Popillia japonica's genome with initial clues to its potential as an invasive pest.</title>
        <authorList>
            <person name="Cucini C."/>
            <person name="Boschi S."/>
            <person name="Funari R."/>
            <person name="Cardaioli E."/>
            <person name="Iannotti N."/>
            <person name="Marturano G."/>
            <person name="Paoli F."/>
            <person name="Bruttini M."/>
            <person name="Carapelli A."/>
            <person name="Frati F."/>
            <person name="Nardi F."/>
        </authorList>
    </citation>
    <scope>NUCLEOTIDE SEQUENCE [LARGE SCALE GENOMIC DNA]</scope>
    <source>
        <strain evidence="5">DMR45628</strain>
    </source>
</reference>
<comment type="caution">
    <text evidence="5">The sequence shown here is derived from an EMBL/GenBank/DDBJ whole genome shotgun (WGS) entry which is preliminary data.</text>
</comment>
<dbReference type="SUPFAM" id="SSF64005">
    <property type="entry name" value="Undecaprenyl diphosphate synthase"/>
    <property type="match status" value="1"/>
</dbReference>
<dbReference type="PANTHER" id="PTHR10291:SF43">
    <property type="entry name" value="DEHYDRODOLICHYL DIPHOSPHATE SYNTHASE COMPLEX SUBUNIT DHDDS"/>
    <property type="match status" value="1"/>
</dbReference>
<dbReference type="EC" id="2.5.1.-" evidence="4"/>
<dbReference type="PROSITE" id="PS01066">
    <property type="entry name" value="UPP_SYNTHASE"/>
    <property type="match status" value="1"/>
</dbReference>
<dbReference type="CDD" id="cd00475">
    <property type="entry name" value="Cis_IPPS"/>
    <property type="match status" value="1"/>
</dbReference>
<proteinExistence type="inferred from homology"/>
<evidence type="ECO:0000256" key="2">
    <source>
        <dbReference type="ARBA" id="ARBA00022679"/>
    </source>
</evidence>
<dbReference type="GO" id="GO:0005783">
    <property type="term" value="C:endoplasmic reticulum"/>
    <property type="evidence" value="ECO:0007669"/>
    <property type="project" value="TreeGrafter"/>
</dbReference>
<comment type="catalytic activity">
    <reaction evidence="3">
        <text>n isopentenyl diphosphate + (2E,6E)-farnesyl diphosphate = a di-trans,poly-cis-polyprenyl diphosphate + n diphosphate</text>
        <dbReference type="Rhea" id="RHEA:53008"/>
        <dbReference type="Rhea" id="RHEA-COMP:19494"/>
        <dbReference type="ChEBI" id="CHEBI:33019"/>
        <dbReference type="ChEBI" id="CHEBI:128769"/>
        <dbReference type="ChEBI" id="CHEBI:136960"/>
        <dbReference type="ChEBI" id="CHEBI:175763"/>
        <dbReference type="EC" id="2.5.1.87"/>
    </reaction>
</comment>